<gene>
    <name evidence="3" type="ORF">SAMN05444410_11236</name>
</gene>
<reference evidence="3 4" key="1">
    <citation type="submission" date="2016-10" db="EMBL/GenBank/DDBJ databases">
        <authorList>
            <person name="Varghese N."/>
            <person name="Submissions S."/>
        </authorList>
    </citation>
    <scope>NUCLEOTIDE SEQUENCE [LARGE SCALE GENOMIC DNA]</scope>
    <source>
        <strain evidence="3 4">DSM 25353</strain>
    </source>
</reference>
<dbReference type="Pfam" id="PF02153">
    <property type="entry name" value="PDH_N"/>
    <property type="match status" value="1"/>
</dbReference>
<dbReference type="SUPFAM" id="SSF48179">
    <property type="entry name" value="6-phosphogluconate dehydrogenase C-terminal domain-like"/>
    <property type="match status" value="1"/>
</dbReference>
<dbReference type="Proteomes" id="UP000198711">
    <property type="component" value="Unassembled WGS sequence"/>
</dbReference>
<dbReference type="NCBIfam" id="NF006307">
    <property type="entry name" value="PRK08507.1"/>
    <property type="match status" value="1"/>
</dbReference>
<sequence>MRVTIIGTGLIGGSMAIALKEKGFAKHIIGVDKHAVHAEKALALGLVDAVLPLQEAVAQSDLVVLATPINAAETLLPQVLDMADRQVVMDVGSTKKMICASVASHAKRGRFVATHPMWGTEYSGPEAAVKGAFTDKATVICDKANSDADAVACVEEVYRLLGMHLVYMNADDHDVHVAYVSHISHITSFALANTVLEKEKEEDAIFELASGGFESTVRLAKSNPAMWVPIFMQNKENVLDVLNEHIAQLRKFKACLEKENYDYLQELIENANGIRRILK</sequence>
<dbReference type="InterPro" id="IPR003099">
    <property type="entry name" value="Prephen_DH"/>
</dbReference>
<dbReference type="InterPro" id="IPR036291">
    <property type="entry name" value="NAD(P)-bd_dom_sf"/>
</dbReference>
<name>A0A8X8LFZ2_9BACT</name>
<dbReference type="EMBL" id="FNNO01000012">
    <property type="protein sequence ID" value="SDX26778.1"/>
    <property type="molecule type" value="Genomic_DNA"/>
</dbReference>
<dbReference type="InterPro" id="IPR046825">
    <property type="entry name" value="PDH_C"/>
</dbReference>
<proteinExistence type="predicted"/>
<dbReference type="GO" id="GO:0006571">
    <property type="term" value="P:tyrosine biosynthetic process"/>
    <property type="evidence" value="ECO:0007669"/>
    <property type="project" value="InterPro"/>
</dbReference>
<dbReference type="Gene3D" id="1.10.3660.10">
    <property type="entry name" value="6-phosphogluconate dehydrogenase C-terminal like domain"/>
    <property type="match status" value="1"/>
</dbReference>
<organism evidence="3 4">
    <name type="scientific">Hydrobacter penzbergensis</name>
    <dbReference type="NCBI Taxonomy" id="1235997"/>
    <lineage>
        <taxon>Bacteria</taxon>
        <taxon>Pseudomonadati</taxon>
        <taxon>Bacteroidota</taxon>
        <taxon>Chitinophagia</taxon>
        <taxon>Chitinophagales</taxon>
        <taxon>Chitinophagaceae</taxon>
        <taxon>Hydrobacter</taxon>
    </lineage>
</organism>
<dbReference type="PANTHER" id="PTHR21363">
    <property type="entry name" value="PREPHENATE DEHYDROGENASE"/>
    <property type="match status" value="1"/>
</dbReference>
<dbReference type="Gene3D" id="3.40.50.720">
    <property type="entry name" value="NAD(P)-binding Rossmann-like Domain"/>
    <property type="match status" value="1"/>
</dbReference>
<dbReference type="InterPro" id="IPR008927">
    <property type="entry name" value="6-PGluconate_DH-like_C_sf"/>
</dbReference>
<dbReference type="PROSITE" id="PS51176">
    <property type="entry name" value="PDH_ADH"/>
    <property type="match status" value="1"/>
</dbReference>
<protein>
    <submittedName>
        <fullName evidence="3">Prephenate dehydrogenase</fullName>
    </submittedName>
</protein>
<feature type="domain" description="Prephenate/arogenate dehydrogenase" evidence="2">
    <location>
        <begin position="1"/>
        <end position="279"/>
    </location>
</feature>
<dbReference type="GO" id="GO:0070403">
    <property type="term" value="F:NAD+ binding"/>
    <property type="evidence" value="ECO:0007669"/>
    <property type="project" value="InterPro"/>
</dbReference>
<comment type="caution">
    <text evidence="3">The sequence shown here is derived from an EMBL/GenBank/DDBJ whole genome shotgun (WGS) entry which is preliminary data.</text>
</comment>
<evidence type="ECO:0000313" key="4">
    <source>
        <dbReference type="Proteomes" id="UP000198711"/>
    </source>
</evidence>
<dbReference type="RefSeq" id="WP_092724654.1">
    <property type="nucleotide sequence ID" value="NZ_FNNO01000012.1"/>
</dbReference>
<keyword evidence="1" id="KW-0560">Oxidoreductase</keyword>
<evidence type="ECO:0000313" key="3">
    <source>
        <dbReference type="EMBL" id="SDX26778.1"/>
    </source>
</evidence>
<evidence type="ECO:0000256" key="1">
    <source>
        <dbReference type="ARBA" id="ARBA00023002"/>
    </source>
</evidence>
<dbReference type="Pfam" id="PF20463">
    <property type="entry name" value="PDH_C"/>
    <property type="match status" value="1"/>
</dbReference>
<evidence type="ECO:0000259" key="2">
    <source>
        <dbReference type="PROSITE" id="PS51176"/>
    </source>
</evidence>
<dbReference type="SUPFAM" id="SSF51735">
    <property type="entry name" value="NAD(P)-binding Rossmann-fold domains"/>
    <property type="match status" value="1"/>
</dbReference>
<accession>A0A8X8LFZ2</accession>
<dbReference type="AlphaFoldDB" id="A0A8X8LFZ2"/>
<keyword evidence="4" id="KW-1185">Reference proteome</keyword>
<dbReference type="GO" id="GO:0008977">
    <property type="term" value="F:prephenate dehydrogenase (NAD+) activity"/>
    <property type="evidence" value="ECO:0007669"/>
    <property type="project" value="InterPro"/>
</dbReference>
<dbReference type="InterPro" id="IPR050812">
    <property type="entry name" value="Preph/Arog_dehydrog"/>
</dbReference>
<dbReference type="FunFam" id="3.40.50.720:FF:000208">
    <property type="entry name" value="Prephenate dehydrogenase"/>
    <property type="match status" value="1"/>
</dbReference>
<dbReference type="GO" id="GO:0004665">
    <property type="term" value="F:prephenate dehydrogenase (NADP+) activity"/>
    <property type="evidence" value="ECO:0007669"/>
    <property type="project" value="InterPro"/>
</dbReference>
<dbReference type="PANTHER" id="PTHR21363:SF0">
    <property type="entry name" value="PREPHENATE DEHYDROGENASE [NADP(+)]"/>
    <property type="match status" value="1"/>
</dbReference>
<dbReference type="InterPro" id="IPR046826">
    <property type="entry name" value="PDH_N"/>
</dbReference>